<dbReference type="KEGG" id="tva:4720639"/>
<dbReference type="VEuPathDB" id="TrichDB:TVAG_120100"/>
<dbReference type="RefSeq" id="XP_001276921.1">
    <property type="nucleotide sequence ID" value="XM_001276920.1"/>
</dbReference>
<dbReference type="InParanoid" id="A2D7F6"/>
<dbReference type="Proteomes" id="UP000001542">
    <property type="component" value="Unassembled WGS sequence"/>
</dbReference>
<proteinExistence type="predicted"/>
<evidence type="ECO:0000313" key="2">
    <source>
        <dbReference type="Proteomes" id="UP000001542"/>
    </source>
</evidence>
<reference evidence="1" key="1">
    <citation type="submission" date="2006-10" db="EMBL/GenBank/DDBJ databases">
        <authorList>
            <person name="Amadeo P."/>
            <person name="Zhao Q."/>
            <person name="Wortman J."/>
            <person name="Fraser-Liggett C."/>
            <person name="Carlton J."/>
        </authorList>
    </citation>
    <scope>NUCLEOTIDE SEQUENCE</scope>
    <source>
        <strain evidence="1">G3</strain>
    </source>
</reference>
<organism evidence="1 2">
    <name type="scientific">Trichomonas vaginalis (strain ATCC PRA-98 / G3)</name>
    <dbReference type="NCBI Taxonomy" id="412133"/>
    <lineage>
        <taxon>Eukaryota</taxon>
        <taxon>Metamonada</taxon>
        <taxon>Parabasalia</taxon>
        <taxon>Trichomonadida</taxon>
        <taxon>Trichomonadidae</taxon>
        <taxon>Trichomonas</taxon>
    </lineage>
</organism>
<dbReference type="EMBL" id="DS113177">
    <property type="protein sequence ID" value="EAY23673.1"/>
    <property type="molecule type" value="Genomic_DNA"/>
</dbReference>
<name>A2D7F6_TRIV3</name>
<reference evidence="1" key="2">
    <citation type="journal article" date="2007" name="Science">
        <title>Draft genome sequence of the sexually transmitted pathogen Trichomonas vaginalis.</title>
        <authorList>
            <person name="Carlton J.M."/>
            <person name="Hirt R.P."/>
            <person name="Silva J.C."/>
            <person name="Delcher A.L."/>
            <person name="Schatz M."/>
            <person name="Zhao Q."/>
            <person name="Wortman J.R."/>
            <person name="Bidwell S.L."/>
            <person name="Alsmark U.C.M."/>
            <person name="Besteiro S."/>
            <person name="Sicheritz-Ponten T."/>
            <person name="Noel C.J."/>
            <person name="Dacks J.B."/>
            <person name="Foster P.G."/>
            <person name="Simillion C."/>
            <person name="Van de Peer Y."/>
            <person name="Miranda-Saavedra D."/>
            <person name="Barton G.J."/>
            <person name="Westrop G.D."/>
            <person name="Mueller S."/>
            <person name="Dessi D."/>
            <person name="Fiori P.L."/>
            <person name="Ren Q."/>
            <person name="Paulsen I."/>
            <person name="Zhang H."/>
            <person name="Bastida-Corcuera F.D."/>
            <person name="Simoes-Barbosa A."/>
            <person name="Brown M.T."/>
            <person name="Hayes R.D."/>
            <person name="Mukherjee M."/>
            <person name="Okumura C.Y."/>
            <person name="Schneider R."/>
            <person name="Smith A.J."/>
            <person name="Vanacova S."/>
            <person name="Villalvazo M."/>
            <person name="Haas B.J."/>
            <person name="Pertea M."/>
            <person name="Feldblyum T.V."/>
            <person name="Utterback T.R."/>
            <person name="Shu C.L."/>
            <person name="Osoegawa K."/>
            <person name="de Jong P.J."/>
            <person name="Hrdy I."/>
            <person name="Horvathova L."/>
            <person name="Zubacova Z."/>
            <person name="Dolezal P."/>
            <person name="Malik S.B."/>
            <person name="Logsdon J.M. Jr."/>
            <person name="Henze K."/>
            <person name="Gupta A."/>
            <person name="Wang C.C."/>
            <person name="Dunne R.L."/>
            <person name="Upcroft J.A."/>
            <person name="Upcroft P."/>
            <person name="White O."/>
            <person name="Salzberg S.L."/>
            <person name="Tang P."/>
            <person name="Chiu C.-H."/>
            <person name="Lee Y.-S."/>
            <person name="Embley T.M."/>
            <person name="Coombs G.H."/>
            <person name="Mottram J.C."/>
            <person name="Tachezy J."/>
            <person name="Fraser-Liggett C.M."/>
            <person name="Johnson P.J."/>
        </authorList>
    </citation>
    <scope>NUCLEOTIDE SEQUENCE [LARGE SCALE GENOMIC DNA]</scope>
    <source>
        <strain evidence="1">G3</strain>
    </source>
</reference>
<sequence>MNEIIKPEIEHNVTDKEVSEESNAITEHKNMVLKQIQECINMNNINSELLEEIKKEIPFNDKIECIGCNLLFDISISKEHLELNSLAQSILLEIMPQPYFPYDEMFTEDHIVRLIQADAAYIPYTKKYMKLLLKLYNKTQKQTFSNETIGSLLEYSFNVQSIRLISLILLVFNIEDETYQKIIPFIQNFLNNQDILLAIKGLTLTISIRNDLVSQLDFTNILNIKQALPPDSFIFSNALLVLSKYPNIPLLLSESEIKVFLESIDPNCLLSIIQACLLHFSELSKDIQNQVIHQSGEYIKATNVHNKEKLIEYTHYMPNETFLQNLEFTSTFIEFLGISTKTDAIIMTRALEILISATNQGLTQALEIIVNDLYQKYEEISDLCNNANNSISTAANLLLSVLNSNQNE</sequence>
<evidence type="ECO:0000313" key="1">
    <source>
        <dbReference type="EMBL" id="EAY23673.1"/>
    </source>
</evidence>
<gene>
    <name evidence="1" type="ORF">TVAG_120100</name>
</gene>
<keyword evidence="2" id="KW-1185">Reference proteome</keyword>
<dbReference type="AlphaFoldDB" id="A2D7F6"/>
<dbReference type="VEuPathDB" id="TrichDB:TVAGG3_0993010"/>
<protein>
    <submittedName>
        <fullName evidence="1">Uncharacterized protein</fullName>
    </submittedName>
</protein>
<accession>A2D7F6</accession>